<evidence type="ECO:0000256" key="1">
    <source>
        <dbReference type="SAM" id="MobiDB-lite"/>
    </source>
</evidence>
<gene>
    <name evidence="2" type="ORF">SVIM_LOCUS435282</name>
</gene>
<protein>
    <submittedName>
        <fullName evidence="2">Uncharacterized protein</fullName>
    </submittedName>
</protein>
<evidence type="ECO:0000313" key="2">
    <source>
        <dbReference type="EMBL" id="VFU59174.1"/>
    </source>
</evidence>
<sequence>MRGYQSNVVKSNGDFGEAIKYCKYCNGVTVKRDGGRENNEKVHPTDSPRGSPEPPSPSFSAASIQSDHLAHYLESRDCGFSPNTITSRSVTSFSGHPSPVSE</sequence>
<reference evidence="2" key="1">
    <citation type="submission" date="2019-03" db="EMBL/GenBank/DDBJ databases">
        <authorList>
            <person name="Mank J."/>
            <person name="Almeida P."/>
        </authorList>
    </citation>
    <scope>NUCLEOTIDE SEQUENCE</scope>
    <source>
        <strain evidence="2">78183</strain>
    </source>
</reference>
<proteinExistence type="predicted"/>
<organism evidence="2">
    <name type="scientific">Salix viminalis</name>
    <name type="common">Common osier</name>
    <name type="synonym">Basket willow</name>
    <dbReference type="NCBI Taxonomy" id="40686"/>
    <lineage>
        <taxon>Eukaryota</taxon>
        <taxon>Viridiplantae</taxon>
        <taxon>Streptophyta</taxon>
        <taxon>Embryophyta</taxon>
        <taxon>Tracheophyta</taxon>
        <taxon>Spermatophyta</taxon>
        <taxon>Magnoliopsida</taxon>
        <taxon>eudicotyledons</taxon>
        <taxon>Gunneridae</taxon>
        <taxon>Pentapetalae</taxon>
        <taxon>rosids</taxon>
        <taxon>fabids</taxon>
        <taxon>Malpighiales</taxon>
        <taxon>Salicaceae</taxon>
        <taxon>Saliceae</taxon>
        <taxon>Salix</taxon>
    </lineage>
</organism>
<feature type="compositionally biased region" description="Basic and acidic residues" evidence="1">
    <location>
        <begin position="30"/>
        <end position="46"/>
    </location>
</feature>
<dbReference type="EMBL" id="CAADRP010002029">
    <property type="protein sequence ID" value="VFU59174.1"/>
    <property type="molecule type" value="Genomic_DNA"/>
</dbReference>
<feature type="region of interest" description="Disordered" evidence="1">
    <location>
        <begin position="29"/>
        <end position="66"/>
    </location>
</feature>
<accession>A0A6N2MXB7</accession>
<name>A0A6N2MXB7_SALVM</name>
<dbReference type="AlphaFoldDB" id="A0A6N2MXB7"/>